<dbReference type="Gene3D" id="3.40.50.1820">
    <property type="entry name" value="alpha/beta hydrolase"/>
    <property type="match status" value="1"/>
</dbReference>
<dbReference type="SUPFAM" id="SSF53474">
    <property type="entry name" value="alpha/beta-Hydrolases"/>
    <property type="match status" value="1"/>
</dbReference>
<evidence type="ECO:0000313" key="2">
    <source>
        <dbReference type="Proteomes" id="UP001055101"/>
    </source>
</evidence>
<proteinExistence type="predicted"/>
<gene>
    <name evidence="1" type="ORF">EKPJFOCH_0269</name>
</gene>
<dbReference type="RefSeq" id="WP_238230425.1">
    <property type="nucleotide sequence ID" value="NZ_BPRA01000001.1"/>
</dbReference>
<comment type="caution">
    <text evidence="1">The sequence shown here is derived from an EMBL/GenBank/DDBJ whole genome shotgun (WGS) entry which is preliminary data.</text>
</comment>
<evidence type="ECO:0008006" key="3">
    <source>
        <dbReference type="Google" id="ProtNLM"/>
    </source>
</evidence>
<sequence>MRFWGKRFWLVSLLLLIAVYFVRPAYIYATSGPTEEQSKCLREGKPGDPKILVRDGTSGVVKTVKMTDLGEFADRCEVTDALYELNWEREVKSQSDFNVAVKPNTKETARPKFVVLYIHGWHHGADPNAGDLLEFQKLITNLASVYPDQQVTGLYVSWNANSDLPLWHYLDFWQKAAVADRIAASGNVTSFISAASEIIAKSKPGGRFITIGHSFGARILMSSSAQSALVSTQKAHPGQPGGTYKQIESLSQTAILLNPALEAAYFTPLASFSRPAEKFSPQQKPIILTISTENDWATGYAFPLGQWLAWKTAEKEVRTLGNYKDFQTHTLTSESKTSCENTGQVTALTEGFQKDDICLRRTNSFKHNPFMVVRTNAEILSGHNGIWDRRFSEWLFSYVEELGKQLPPKEKSE</sequence>
<evidence type="ECO:0000313" key="1">
    <source>
        <dbReference type="EMBL" id="GJE53801.1"/>
    </source>
</evidence>
<organism evidence="1 2">
    <name type="scientific">Methylobacterium thuringiense</name>
    <dbReference type="NCBI Taxonomy" id="1003091"/>
    <lineage>
        <taxon>Bacteria</taxon>
        <taxon>Pseudomonadati</taxon>
        <taxon>Pseudomonadota</taxon>
        <taxon>Alphaproteobacteria</taxon>
        <taxon>Hyphomicrobiales</taxon>
        <taxon>Methylobacteriaceae</taxon>
        <taxon>Methylobacterium</taxon>
    </lineage>
</organism>
<accession>A0ABQ4TFK0</accession>
<reference evidence="1" key="1">
    <citation type="journal article" date="2021" name="Front. Microbiol.">
        <title>Comprehensive Comparative Genomics and Phenotyping of Methylobacterium Species.</title>
        <authorList>
            <person name="Alessa O."/>
            <person name="Ogura Y."/>
            <person name="Fujitani Y."/>
            <person name="Takami H."/>
            <person name="Hayashi T."/>
            <person name="Sahin N."/>
            <person name="Tani A."/>
        </authorList>
    </citation>
    <scope>NUCLEOTIDE SEQUENCE</scope>
    <source>
        <strain evidence="1">DSM 23674</strain>
    </source>
</reference>
<name>A0ABQ4TFK0_9HYPH</name>
<protein>
    <recommendedName>
        <fullName evidence="3">Alpha/beta hydrolase</fullName>
    </recommendedName>
</protein>
<dbReference type="Proteomes" id="UP001055101">
    <property type="component" value="Unassembled WGS sequence"/>
</dbReference>
<dbReference type="EMBL" id="BPRA01000001">
    <property type="protein sequence ID" value="GJE53801.1"/>
    <property type="molecule type" value="Genomic_DNA"/>
</dbReference>
<dbReference type="InterPro" id="IPR029058">
    <property type="entry name" value="AB_hydrolase_fold"/>
</dbReference>
<reference evidence="1" key="2">
    <citation type="submission" date="2021-08" db="EMBL/GenBank/DDBJ databases">
        <authorList>
            <person name="Tani A."/>
            <person name="Ola A."/>
            <person name="Ogura Y."/>
            <person name="Katsura K."/>
            <person name="Hayashi T."/>
        </authorList>
    </citation>
    <scope>NUCLEOTIDE SEQUENCE</scope>
    <source>
        <strain evidence="1">DSM 23674</strain>
    </source>
</reference>
<keyword evidence="2" id="KW-1185">Reference proteome</keyword>